<organism evidence="1 2">
    <name type="scientific">Fraserbacteria sp. (strain RBG_16_55_9)</name>
    <dbReference type="NCBI Taxonomy" id="1817864"/>
    <lineage>
        <taxon>Bacteria</taxon>
        <taxon>Candidatus Fraseribacteriota</taxon>
    </lineage>
</organism>
<dbReference type="GO" id="GO:0051603">
    <property type="term" value="P:proteolysis involved in protein catabolic process"/>
    <property type="evidence" value="ECO:0007669"/>
    <property type="project" value="InterPro"/>
</dbReference>
<dbReference type="InterPro" id="IPR001353">
    <property type="entry name" value="Proteasome_sua/b"/>
</dbReference>
<evidence type="ECO:0000313" key="2">
    <source>
        <dbReference type="Proteomes" id="UP000179157"/>
    </source>
</evidence>
<gene>
    <name evidence="1" type="ORF">A2Z21_05190</name>
</gene>
<dbReference type="SUPFAM" id="SSF56235">
    <property type="entry name" value="N-terminal nucleophile aminohydrolases (Ntn hydrolases)"/>
    <property type="match status" value="1"/>
</dbReference>
<dbReference type="Gene3D" id="3.60.20.10">
    <property type="entry name" value="Glutamine Phosphoribosylpyrophosphate, subunit 1, domain 1"/>
    <property type="match status" value="1"/>
</dbReference>
<accession>A0A1F5US77</accession>
<evidence type="ECO:0008006" key="3">
    <source>
        <dbReference type="Google" id="ProtNLM"/>
    </source>
</evidence>
<comment type="caution">
    <text evidence="1">The sequence shown here is derived from an EMBL/GenBank/DDBJ whole genome shotgun (WGS) entry which is preliminary data.</text>
</comment>
<sequence>MHEAFHGDFSRLLEHKGVSISAPRVGEEEGLPAAHGTTVIALKYEEGILNVADRRATSSTGILYDEAEKVLVLDEYTLIAIAGSYAPAAEAARFLKHSFKYFARSQLQEMSLEGKLAEVSKVLSQSIPSVLQGIGGFLPIVSVYDRNHKQGRIFFYDVLGARFESREYGSAGSGAEKIRGTFEYITRTRGPFHVLPLEEVLKDALLLLDIAASLDPATAGLGGVLPLGKTITAAGVADIPEEKIRALQRKLLSES</sequence>
<protein>
    <recommendedName>
        <fullName evidence="3">Proteasome subunit alpha</fullName>
    </recommendedName>
</protein>
<dbReference type="EMBL" id="MFGX01000092">
    <property type="protein sequence ID" value="OGF53992.1"/>
    <property type="molecule type" value="Genomic_DNA"/>
</dbReference>
<dbReference type="STRING" id="1817864.A2Z21_05190"/>
<reference evidence="1 2" key="1">
    <citation type="journal article" date="2016" name="Nat. Commun.">
        <title>Thousands of microbial genomes shed light on interconnected biogeochemical processes in an aquifer system.</title>
        <authorList>
            <person name="Anantharaman K."/>
            <person name="Brown C.T."/>
            <person name="Hug L.A."/>
            <person name="Sharon I."/>
            <person name="Castelle C.J."/>
            <person name="Probst A.J."/>
            <person name="Thomas B.C."/>
            <person name="Singh A."/>
            <person name="Wilkins M.J."/>
            <person name="Karaoz U."/>
            <person name="Brodie E.L."/>
            <person name="Williams K.H."/>
            <person name="Hubbard S.S."/>
            <person name="Banfield J.F."/>
        </authorList>
    </citation>
    <scope>NUCLEOTIDE SEQUENCE [LARGE SCALE GENOMIC DNA]</scope>
    <source>
        <strain evidence="2">RBG_16_55_9</strain>
    </source>
</reference>
<dbReference type="InterPro" id="IPR029055">
    <property type="entry name" value="Ntn_hydrolases_N"/>
</dbReference>
<dbReference type="Proteomes" id="UP000179157">
    <property type="component" value="Unassembled WGS sequence"/>
</dbReference>
<name>A0A1F5US77_FRAXR</name>
<evidence type="ECO:0000313" key="1">
    <source>
        <dbReference type="EMBL" id="OGF53992.1"/>
    </source>
</evidence>
<dbReference type="CDD" id="cd01901">
    <property type="entry name" value="Ntn_hydrolase"/>
    <property type="match status" value="1"/>
</dbReference>
<proteinExistence type="predicted"/>
<dbReference type="GO" id="GO:0005839">
    <property type="term" value="C:proteasome core complex"/>
    <property type="evidence" value="ECO:0007669"/>
    <property type="project" value="InterPro"/>
</dbReference>
<dbReference type="Pfam" id="PF00227">
    <property type="entry name" value="Proteasome"/>
    <property type="match status" value="1"/>
</dbReference>
<dbReference type="AlphaFoldDB" id="A0A1F5US77"/>